<evidence type="ECO:0000256" key="2">
    <source>
        <dbReference type="SAM" id="Phobius"/>
    </source>
</evidence>
<organism evidence="3">
    <name type="scientific">Heterosigma akashiwo</name>
    <name type="common">Chromophytic alga</name>
    <name type="synonym">Heterosigma carterae</name>
    <dbReference type="NCBI Taxonomy" id="2829"/>
    <lineage>
        <taxon>Eukaryota</taxon>
        <taxon>Sar</taxon>
        <taxon>Stramenopiles</taxon>
        <taxon>Ochrophyta</taxon>
        <taxon>Raphidophyceae</taxon>
        <taxon>Chattonellales</taxon>
        <taxon>Chattonellaceae</taxon>
        <taxon>Heterosigma</taxon>
    </lineage>
</organism>
<sequence length="544" mass="57446">MDDEGAGAISTYTLYSGSEGEEIVVVQNSTCYSMYVEALGAYGSEVSWEICGIEGGIETTAYFCIDDVGSCSEYVHDCDLKMDMYDSWGDGWNGNTISLYDDSDEVVQEVTLYGGFSGVECLDVEVGQCYSVKLSEEGSYAEEVTFSINGIVNDANYQSEVSFCVDNSTSPPEYSTGGNQYGVAFSMFDSWGDGWNGVHECNYNLTVHKFDSWGDGWNGNIISLYDDSDEAIQNVTLYGGFSGVECLDVELGQCYSLKLSEEGSWPEELTWAVEGVVYNATAESEVSFCTDESETAESSDEYSVEISMCLVVSTEDLSASACSSAVHSVITDFLYATDGLSGGETLILTMTAVDGDACSRRALKDAALSFKASSSTQKPSTTAGSAATEDDGTLAYDINIKIVVDSEAAAETFAEAFQDEVDEGALEDALAEEDLTVEQLSATATAKGTSGGASSSSDNDGDSSTTATLSSSDGETETSSSEDVDAVTTESESESEDTTESEEDEETLAGDMAGAARLLLARRGAGVFLVALAAVVGVAVVLPF</sequence>
<accession>A0A7S3Y1A6</accession>
<dbReference type="EMBL" id="HBIU01036929">
    <property type="protein sequence ID" value="CAE0638194.1"/>
    <property type="molecule type" value="Transcribed_RNA"/>
</dbReference>
<dbReference type="AlphaFoldDB" id="A0A7S3Y1A6"/>
<reference evidence="3" key="1">
    <citation type="submission" date="2021-01" db="EMBL/GenBank/DDBJ databases">
        <authorList>
            <person name="Corre E."/>
            <person name="Pelletier E."/>
            <person name="Niang G."/>
            <person name="Scheremetjew M."/>
            <person name="Finn R."/>
            <person name="Kale V."/>
            <person name="Holt S."/>
            <person name="Cochrane G."/>
            <person name="Meng A."/>
            <person name="Brown T."/>
            <person name="Cohen L."/>
        </authorList>
    </citation>
    <scope>NUCLEOTIDE SEQUENCE</scope>
    <source>
        <strain evidence="3">CCMP3107</strain>
    </source>
</reference>
<feature type="region of interest" description="Disordered" evidence="1">
    <location>
        <begin position="444"/>
        <end position="509"/>
    </location>
</feature>
<evidence type="ECO:0000256" key="1">
    <source>
        <dbReference type="SAM" id="MobiDB-lite"/>
    </source>
</evidence>
<feature type="compositionally biased region" description="Acidic residues" evidence="1">
    <location>
        <begin position="474"/>
        <end position="508"/>
    </location>
</feature>
<proteinExistence type="predicted"/>
<protein>
    <submittedName>
        <fullName evidence="3">Uncharacterized protein</fullName>
    </submittedName>
</protein>
<name>A0A7S3Y1A6_HETAK</name>
<feature type="compositionally biased region" description="Low complexity" evidence="1">
    <location>
        <begin position="444"/>
        <end position="473"/>
    </location>
</feature>
<evidence type="ECO:0000313" key="3">
    <source>
        <dbReference type="EMBL" id="CAE0638194.1"/>
    </source>
</evidence>
<gene>
    <name evidence="3" type="ORF">HAKA00212_LOCUS16974</name>
</gene>
<keyword evidence="2" id="KW-0472">Membrane</keyword>
<keyword evidence="2" id="KW-0812">Transmembrane</keyword>
<feature type="transmembrane region" description="Helical" evidence="2">
    <location>
        <begin position="524"/>
        <end position="542"/>
    </location>
</feature>
<keyword evidence="2" id="KW-1133">Transmembrane helix</keyword>